<protein>
    <submittedName>
        <fullName evidence="6">Extracellular solute-binding protein</fullName>
    </submittedName>
</protein>
<dbReference type="InterPro" id="IPR006059">
    <property type="entry name" value="SBP"/>
</dbReference>
<dbReference type="Proteomes" id="UP000215185">
    <property type="component" value="Chromosome 1"/>
</dbReference>
<gene>
    <name evidence="6" type="ORF">SAMEA4412692_00415</name>
</gene>
<dbReference type="RefSeq" id="WP_018373799.1">
    <property type="nucleotide sequence ID" value="NZ_LT906439.1"/>
</dbReference>
<keyword evidence="3" id="KW-0813">Transport</keyword>
<dbReference type="CDD" id="cd14748">
    <property type="entry name" value="PBP2_UgpB"/>
    <property type="match status" value="1"/>
</dbReference>
<dbReference type="GO" id="GO:0030313">
    <property type="term" value="C:cell envelope"/>
    <property type="evidence" value="ECO:0007669"/>
    <property type="project" value="UniProtKB-SubCell"/>
</dbReference>
<dbReference type="SUPFAM" id="SSF53850">
    <property type="entry name" value="Periplasmic binding protein-like II"/>
    <property type="match status" value="1"/>
</dbReference>
<dbReference type="PROSITE" id="PS51257">
    <property type="entry name" value="PROKAR_LIPOPROTEIN"/>
    <property type="match status" value="1"/>
</dbReference>
<organism evidence="6 7">
    <name type="scientific">Streptococcus merionis</name>
    <dbReference type="NCBI Taxonomy" id="400065"/>
    <lineage>
        <taxon>Bacteria</taxon>
        <taxon>Bacillati</taxon>
        <taxon>Bacillota</taxon>
        <taxon>Bacilli</taxon>
        <taxon>Lactobacillales</taxon>
        <taxon>Streptococcaceae</taxon>
        <taxon>Streptococcus</taxon>
    </lineage>
</organism>
<name>A0A239SNA4_9STRE</name>
<dbReference type="PANTHER" id="PTHR43649:SF31">
    <property type="entry name" value="SN-GLYCEROL-3-PHOSPHATE-BINDING PERIPLASMIC PROTEIN UGPB"/>
    <property type="match status" value="1"/>
</dbReference>
<keyword evidence="4 5" id="KW-0732">Signal</keyword>
<dbReference type="Gene3D" id="3.40.190.10">
    <property type="entry name" value="Periplasmic binding protein-like II"/>
    <property type="match status" value="1"/>
</dbReference>
<evidence type="ECO:0000313" key="6">
    <source>
        <dbReference type="EMBL" id="SNU86880.1"/>
    </source>
</evidence>
<feature type="chain" id="PRO_5039324745" evidence="5">
    <location>
        <begin position="21"/>
        <end position="436"/>
    </location>
</feature>
<evidence type="ECO:0000256" key="5">
    <source>
        <dbReference type="SAM" id="SignalP"/>
    </source>
</evidence>
<dbReference type="KEGG" id="smen:SAMEA4412692_0415"/>
<dbReference type="PANTHER" id="PTHR43649">
    <property type="entry name" value="ARABINOSE-BINDING PROTEIN-RELATED"/>
    <property type="match status" value="1"/>
</dbReference>
<evidence type="ECO:0000256" key="4">
    <source>
        <dbReference type="ARBA" id="ARBA00022729"/>
    </source>
</evidence>
<evidence type="ECO:0000256" key="3">
    <source>
        <dbReference type="ARBA" id="ARBA00022448"/>
    </source>
</evidence>
<feature type="signal peptide" evidence="5">
    <location>
        <begin position="1"/>
        <end position="20"/>
    </location>
</feature>
<proteinExistence type="inferred from homology"/>
<dbReference type="InterPro" id="IPR050490">
    <property type="entry name" value="Bact_solute-bd_prot1"/>
</dbReference>
<evidence type="ECO:0000256" key="1">
    <source>
        <dbReference type="ARBA" id="ARBA00004196"/>
    </source>
</evidence>
<dbReference type="STRING" id="1123308.GCA_000380085_01247"/>
<evidence type="ECO:0000313" key="7">
    <source>
        <dbReference type="Proteomes" id="UP000215185"/>
    </source>
</evidence>
<dbReference type="Pfam" id="PF13416">
    <property type="entry name" value="SBP_bac_8"/>
    <property type="match status" value="1"/>
</dbReference>
<accession>A0A239SNA4</accession>
<dbReference type="eggNOG" id="COG1653">
    <property type="taxonomic scope" value="Bacteria"/>
</dbReference>
<dbReference type="AlphaFoldDB" id="A0A239SNA4"/>
<keyword evidence="7" id="KW-1185">Reference proteome</keyword>
<reference evidence="6 7" key="1">
    <citation type="submission" date="2017-06" db="EMBL/GenBank/DDBJ databases">
        <authorList>
            <consortium name="Pathogen Informatics"/>
        </authorList>
    </citation>
    <scope>NUCLEOTIDE SEQUENCE [LARGE SCALE GENOMIC DNA]</scope>
    <source>
        <strain evidence="6 7">NCTC13788</strain>
    </source>
</reference>
<comment type="subcellular location">
    <subcellularLocation>
        <location evidence="1">Cell envelope</location>
    </subcellularLocation>
</comment>
<sequence>MKKIASLSFVSLLSMGILLGCQSDQSVQETKNQSQDSPVEVEFWYAGGKTAVNVVQDIIDEYNASQDDFEIKAVTQADYSETYTRLQAGIAGNQAPDFALLGVDDARNLNENGLAEDLNAQMTSDNVKADNYLEVFAEQGVSEDGERFGLPAYGTTQVLYYNISAFKEANINPESIKTWQDLGEAAKAIKDTGKFMYGWEPMWGSSNLIDASLSNGAQLISEDGKTVQINSKEWIEVWESFRKWIHDDQIMTVHSGGQGWEYWYKTIDDVLDNTAGGYIGSSGDQADLDFSIVQAMEQPAWSDKTSSAPVASALLLTVMKNSSEEEKEGAFEFIKYFTSVQSQIKWTKEVGYVAVNKNILEDKDYKAYVAENPQALVPFSQVKHGSILPLDPTGGAIYDALTIAADKVELENVPAEKALDEAQKVAQEALDKALKK</sequence>
<comment type="similarity">
    <text evidence="2">Belongs to the bacterial solute-binding protein 1 family.</text>
</comment>
<dbReference type="EMBL" id="LT906439">
    <property type="protein sequence ID" value="SNU86880.1"/>
    <property type="molecule type" value="Genomic_DNA"/>
</dbReference>
<evidence type="ECO:0000256" key="2">
    <source>
        <dbReference type="ARBA" id="ARBA00008520"/>
    </source>
</evidence>